<evidence type="ECO:0000313" key="3">
    <source>
        <dbReference type="EMBL" id="KAJ7772994.1"/>
    </source>
</evidence>
<dbReference type="Proteomes" id="UP001215280">
    <property type="component" value="Unassembled WGS sequence"/>
</dbReference>
<proteinExistence type="predicted"/>
<evidence type="ECO:0000259" key="2">
    <source>
        <dbReference type="Pfam" id="PF17168"/>
    </source>
</evidence>
<evidence type="ECO:0000313" key="4">
    <source>
        <dbReference type="Proteomes" id="UP001215280"/>
    </source>
</evidence>
<dbReference type="AlphaFoldDB" id="A0AAD7JW13"/>
<feature type="domain" description="Glutaminase A central" evidence="1">
    <location>
        <begin position="462"/>
        <end position="555"/>
    </location>
</feature>
<dbReference type="InterPro" id="IPR033433">
    <property type="entry name" value="GtaA_N"/>
</dbReference>
<dbReference type="PANTHER" id="PTHR31987:SF1">
    <property type="entry name" value="GLUTAMINASE A"/>
    <property type="match status" value="1"/>
</dbReference>
<keyword evidence="4" id="KW-1185">Reference proteome</keyword>
<comment type="caution">
    <text evidence="3">The sequence shown here is derived from an EMBL/GenBank/DDBJ whole genome shotgun (WGS) entry which is preliminary data.</text>
</comment>
<dbReference type="InterPro" id="IPR052743">
    <property type="entry name" value="Glutaminase_GtaA"/>
</dbReference>
<dbReference type="PANTHER" id="PTHR31987">
    <property type="entry name" value="GLUTAMINASE A-RELATED"/>
    <property type="match status" value="1"/>
</dbReference>
<feature type="domain" description="Glutaminase A central" evidence="1">
    <location>
        <begin position="361"/>
        <end position="405"/>
    </location>
</feature>
<gene>
    <name evidence="3" type="ORF">DFH07DRAFT_866137</name>
</gene>
<dbReference type="Pfam" id="PF16335">
    <property type="entry name" value="GtaA_6_Hairpin"/>
    <property type="match status" value="2"/>
</dbReference>
<accession>A0AAD7JW13</accession>
<sequence length="571" mass="62692">MATSVNFNLNLDLPTCVGWTATPFLLPSYPLAVRTPYLSAWLPQGSGNALSDVWPQYWTGRVLGWAGFVNVDGATYSYLGNPADQHQSPPQFTSTQSTFVMTTGPVELTVNFLSPVEPENILHQSIPFTYLAVSAVSTDGGSHSVSIFSDISAEWTHQVQLVNQTEYGEFSGQSQTMFEQHPRHLTLHLGGQANSLTYQTGEDTVIRAQFIENARLPDTQDTNFRAVDDAWPVFAFAHTLSVGTTASTPVKFSIGQVRDPAMEYIIVGNAYQKRSYYWWSTYSSVAALISDFINAYPTALATANTFDAKVQTDVSAISDEYAGIAASAVRQTFGATELTISKGSDGSWNTSGTLMFLKRIEYPAAIGHNLGQDEKMPIEESGNMLIMALDYTQRSGNISMASTYTLLGTGLVPSSVMDMRTFENYLVSLLLRISHNTTESTYYSENFSVQFPTWSTMTDFSHLADTYGFPIDSRPSPTLLTSAAIIQRSPYTSAMWQLWTACTTSTAVRDTFFTKVYNWLTSGLTDIPFGDRFLDGTGATSSNQARPVVGSVFALRTPLANYAIKTRTDSN</sequence>
<name>A0AAD7JW13_9AGAR</name>
<protein>
    <submittedName>
        <fullName evidence="3">DUF1793-domain-containing protein</fullName>
    </submittedName>
</protein>
<organism evidence="3 4">
    <name type="scientific">Mycena maculata</name>
    <dbReference type="NCBI Taxonomy" id="230809"/>
    <lineage>
        <taxon>Eukaryota</taxon>
        <taxon>Fungi</taxon>
        <taxon>Dikarya</taxon>
        <taxon>Basidiomycota</taxon>
        <taxon>Agaricomycotina</taxon>
        <taxon>Agaricomycetes</taxon>
        <taxon>Agaricomycetidae</taxon>
        <taxon>Agaricales</taxon>
        <taxon>Marasmiineae</taxon>
        <taxon>Mycenaceae</taxon>
        <taxon>Mycena</taxon>
    </lineage>
</organism>
<dbReference type="InterPro" id="IPR032514">
    <property type="entry name" value="GtaA_central"/>
</dbReference>
<dbReference type="Pfam" id="PF17168">
    <property type="entry name" value="DUF5127"/>
    <property type="match status" value="1"/>
</dbReference>
<feature type="domain" description="Glutaminase A N-terminal" evidence="2">
    <location>
        <begin position="95"/>
        <end position="313"/>
    </location>
</feature>
<evidence type="ECO:0000259" key="1">
    <source>
        <dbReference type="Pfam" id="PF16335"/>
    </source>
</evidence>
<dbReference type="EMBL" id="JARJLG010000018">
    <property type="protein sequence ID" value="KAJ7772994.1"/>
    <property type="molecule type" value="Genomic_DNA"/>
</dbReference>
<reference evidence="3" key="1">
    <citation type="submission" date="2023-03" db="EMBL/GenBank/DDBJ databases">
        <title>Massive genome expansion in bonnet fungi (Mycena s.s.) driven by repeated elements and novel gene families across ecological guilds.</title>
        <authorList>
            <consortium name="Lawrence Berkeley National Laboratory"/>
            <person name="Harder C.B."/>
            <person name="Miyauchi S."/>
            <person name="Viragh M."/>
            <person name="Kuo A."/>
            <person name="Thoen E."/>
            <person name="Andreopoulos B."/>
            <person name="Lu D."/>
            <person name="Skrede I."/>
            <person name="Drula E."/>
            <person name="Henrissat B."/>
            <person name="Morin E."/>
            <person name="Kohler A."/>
            <person name="Barry K."/>
            <person name="LaButti K."/>
            <person name="Morin E."/>
            <person name="Salamov A."/>
            <person name="Lipzen A."/>
            <person name="Mereny Z."/>
            <person name="Hegedus B."/>
            <person name="Baldrian P."/>
            <person name="Stursova M."/>
            <person name="Weitz H."/>
            <person name="Taylor A."/>
            <person name="Grigoriev I.V."/>
            <person name="Nagy L.G."/>
            <person name="Martin F."/>
            <person name="Kauserud H."/>
        </authorList>
    </citation>
    <scope>NUCLEOTIDE SEQUENCE</scope>
    <source>
        <strain evidence="3">CBHHK188m</strain>
    </source>
</reference>